<feature type="transmembrane region" description="Helical" evidence="1">
    <location>
        <begin position="45"/>
        <end position="62"/>
    </location>
</feature>
<feature type="transmembrane region" description="Helical" evidence="1">
    <location>
        <begin position="74"/>
        <end position="91"/>
    </location>
</feature>
<accession>A0A0W0VJ19</accession>
<keyword evidence="3" id="KW-1185">Reference proteome</keyword>
<keyword evidence="1" id="KW-1133">Transmembrane helix</keyword>
<dbReference type="EMBL" id="LNYI01000046">
    <property type="protein sequence ID" value="KTD20071.1"/>
    <property type="molecule type" value="Genomic_DNA"/>
</dbReference>
<keyword evidence="1" id="KW-0812">Transmembrane</keyword>
<feature type="transmembrane region" description="Helical" evidence="1">
    <location>
        <begin position="21"/>
        <end position="39"/>
    </location>
</feature>
<comment type="caution">
    <text evidence="2">The sequence shown here is derived from an EMBL/GenBank/DDBJ whole genome shotgun (WGS) entry which is preliminary data.</text>
</comment>
<dbReference type="OrthoDB" id="5653967at2"/>
<evidence type="ECO:0008006" key="4">
    <source>
        <dbReference type="Google" id="ProtNLM"/>
    </source>
</evidence>
<dbReference type="AlphaFoldDB" id="A0A0W0VJ19"/>
<organism evidence="2 3">
    <name type="scientific">Legionella lansingensis</name>
    <dbReference type="NCBI Taxonomy" id="45067"/>
    <lineage>
        <taxon>Bacteria</taxon>
        <taxon>Pseudomonadati</taxon>
        <taxon>Pseudomonadota</taxon>
        <taxon>Gammaproteobacteria</taxon>
        <taxon>Legionellales</taxon>
        <taxon>Legionellaceae</taxon>
        <taxon>Legionella</taxon>
    </lineage>
</organism>
<proteinExistence type="predicted"/>
<evidence type="ECO:0000313" key="2">
    <source>
        <dbReference type="EMBL" id="KTD20071.1"/>
    </source>
</evidence>
<dbReference type="STRING" id="45067.Llan_2000"/>
<feature type="transmembrane region" description="Helical" evidence="1">
    <location>
        <begin position="152"/>
        <end position="174"/>
    </location>
</feature>
<name>A0A0W0VJ19_9GAMM</name>
<feature type="transmembrane region" description="Helical" evidence="1">
    <location>
        <begin position="97"/>
        <end position="113"/>
    </location>
</feature>
<keyword evidence="1" id="KW-0472">Membrane</keyword>
<dbReference type="Proteomes" id="UP000054869">
    <property type="component" value="Unassembled WGS sequence"/>
</dbReference>
<dbReference type="eggNOG" id="ENOG5030SXH">
    <property type="taxonomic scope" value="Bacteria"/>
</dbReference>
<dbReference type="PATRIC" id="fig|45067.4.peg.2098"/>
<protein>
    <recommendedName>
        <fullName evidence="4">Phage minor tail protein</fullName>
    </recommendedName>
</protein>
<evidence type="ECO:0000313" key="3">
    <source>
        <dbReference type="Proteomes" id="UP000054869"/>
    </source>
</evidence>
<reference evidence="2 3" key="1">
    <citation type="submission" date="2015-11" db="EMBL/GenBank/DDBJ databases">
        <title>Genomic analysis of 38 Legionella species identifies large and diverse effector repertoires.</title>
        <authorList>
            <person name="Burstein D."/>
            <person name="Amaro F."/>
            <person name="Zusman T."/>
            <person name="Lifshitz Z."/>
            <person name="Cohen O."/>
            <person name="Gilbert J.A."/>
            <person name="Pupko T."/>
            <person name="Shuman H.A."/>
            <person name="Segal G."/>
        </authorList>
    </citation>
    <scope>NUCLEOTIDE SEQUENCE [LARGE SCALE GENOMIC DNA]</scope>
    <source>
        <strain evidence="2 3">ATCC 49751</strain>
    </source>
</reference>
<sequence>MFTSRLVNWMNQVDPYAIQRVALHKAIFIATILTFIYWFFRPENFLMFVAPLIVTAWYEMPFLSSQKEKNETMVFIFTSVITTAISFYLIYPFKLVFPVYAIILFIILFSLIWTRRPKIRNVPMLIISIGALSLSIQPMASLQIGIGIFSSMILSMLVLLICLNLYPNVALIIWTRAMQHYIRCIEGDITATIEHLPLSSLSEEVQHVDIVRSYQTLLPKTCFSPAFKLYFNIRNIQFALNSIYYQEMNPLFWNAVKNHLQELRQHMSIPLQIDFSTIVLNPSTPFQHLINTYLLTAIRHWNALCKK</sequence>
<gene>
    <name evidence="2" type="ORF">Llan_2000</name>
</gene>
<feature type="transmembrane region" description="Helical" evidence="1">
    <location>
        <begin position="125"/>
        <end position="146"/>
    </location>
</feature>
<dbReference type="RefSeq" id="WP_051546126.1">
    <property type="nucleotide sequence ID" value="NZ_CAAAJD010000027.1"/>
</dbReference>
<evidence type="ECO:0000256" key="1">
    <source>
        <dbReference type="SAM" id="Phobius"/>
    </source>
</evidence>